<organism evidence="2">
    <name type="scientific">Scherffelia dubia</name>
    <name type="common">Green alga</name>
    <name type="synonym">Chlamydomonas dubia</name>
    <dbReference type="NCBI Taxonomy" id="3190"/>
    <lineage>
        <taxon>Eukaryota</taxon>
        <taxon>Viridiplantae</taxon>
        <taxon>Chlorophyta</taxon>
        <taxon>core chlorophytes</taxon>
        <taxon>Chlorodendrophyceae</taxon>
        <taxon>Chlorodendrales</taxon>
        <taxon>Chlorodendraceae</taxon>
        <taxon>Scherffelia</taxon>
    </lineage>
</organism>
<sequence length="1395" mass="163374">MKNLVLKNFLLKSFQFYFIKTEISIAMSKKSFKTFLLKISNYNPGTLSFFIFPITLYFGLFNGTKLKEIRDLTKINVPGVFYNYENISWDTMQKTSFLTLPFSSTNFRNFKNISKMFLETLIFENSLNFVNYCNNFISFELKSNWKNKKKQFFLGTLPKKDKALVNDHFLIFPARENFQSNYYELLENKAYNLGQKKDYQLDEFPFKLEGSKQKKIDSLDFFRLKIENDVKDESLNNKKNSLIENTIPFVNNKASKLNLKSNTLKKQTISFVNASQFNFKKSSIKLVAFSAVNTSQLKNQAQNCENDLIQSTFSYNAHFDFNYQNEQIREFLNSNPRFENYQKWQKIQRQIHSFFYQKNYMSQFVPISNLNEIVDLLPSKTNIIASNQILNFLETFETKELLPHEKWTNRFRQMSGFEYPDLNKKNRLSLLINEKYFNFFNSFFQKKNSSHLKIDLVGNFNFSSLSLPLKTKPISLKMKYKPILYNLEGEGILYSGPGLTYNYEMDYYEAKNFKEVLENLQKQMDSNNPKNREFLAFFGNYNFYHLKNASKNCFDSSKLDQITDKQTVINSLKRNLVEKDFSSDIFTYDDRFEICYLKDWKTWFSDNQTLSVENKNTNFINSFPVRQISTLQKDPLNYYFDVIEYQNEKEFFKKFTNKNIYFYEPEFVQSSMSAELVRKAFFNFSYNKKSSYYEFKKMLFNNSEQFLQTDTWEPINKNSWLFISQYLFALFIFYILKQFLQEYGRELISYLIDLISSLGIVDESFKDEFAPTNNSNFCYRVIKTTKKSFRDIAGIEHIFCELSEIVWFLRNSGRSFKIGNMLPKGILLVGLPGTGKTLLVKAIAGEAQVPVLVQSTSALNSFEGLGAQRLQNLFEKAKKLAPCIIFFDEIDSIGEKRTNILENSIGSIFNHFSEKKTNVNSGIPFSKKLSLPLEKNQKRENLEEQKDQTPQQNQETLSLLMQLLIELDGLKAKKHVVVIGATNRPESLDPALTRPGRFDKIFKLHFPGKTKRLEICKIYGTNLGMDPNISWGSIANQTLGLSGADLAAIMNQSSIQAILNNSCHTMSTIEYGIEKVINSSSEISSKLSNSNFSLNKNDPFAISRLAYYQCGRSILETATIANNLPPFSFGCSLIQKTKNTRYSKLKSEQDFKLCRRIELENKIVTLHGGKASEILFLVNSVYGFKKSKLNLWQSDLGSDDLKNATSLAYLMVDKWYFYSKNLVVPNLFNLAPNRNMFEILDPTILDFFSNFVYEIEIDSIEKQQSKYRNFQQWSIKPWWQIQVTKENDYFDSSSANWYRIYMYDPEENESNEEWAPPDQYYHNNQTYLLSRTIPFDDIARNNRDLMYQSILQKSFNNAFEMLNFNREFLDFFVQSVIEKEILRDDDIAKLGKFFV</sequence>
<dbReference type="PANTHER" id="PTHR23076">
    <property type="entry name" value="METALLOPROTEASE M41 FTSH"/>
    <property type="match status" value="1"/>
</dbReference>
<keyword evidence="2" id="KW-0131">Cell cycle</keyword>
<keyword evidence="2" id="KW-0934">Plastid</keyword>
<geneLocation type="plastid" evidence="2"/>
<dbReference type="InterPro" id="IPR003593">
    <property type="entry name" value="AAA+_ATPase"/>
</dbReference>
<keyword evidence="2" id="KW-0132">Cell division</keyword>
<dbReference type="Pfam" id="PF00004">
    <property type="entry name" value="AAA"/>
    <property type="match status" value="2"/>
</dbReference>
<evidence type="ECO:0000313" key="2">
    <source>
        <dbReference type="EMBL" id="AMP43401.1"/>
    </source>
</evidence>
<dbReference type="GO" id="GO:0045037">
    <property type="term" value="P:protein import into chloroplast stroma"/>
    <property type="evidence" value="ECO:0007669"/>
    <property type="project" value="TreeGrafter"/>
</dbReference>
<feature type="domain" description="AAA+ ATPase" evidence="1">
    <location>
        <begin position="822"/>
        <end position="1008"/>
    </location>
</feature>
<dbReference type="GO" id="GO:0004176">
    <property type="term" value="F:ATP-dependent peptidase activity"/>
    <property type="evidence" value="ECO:0007669"/>
    <property type="project" value="InterPro"/>
</dbReference>
<dbReference type="GO" id="GO:0004222">
    <property type="term" value="F:metalloendopeptidase activity"/>
    <property type="evidence" value="ECO:0007669"/>
    <property type="project" value="InterPro"/>
</dbReference>
<dbReference type="GO" id="GO:0006508">
    <property type="term" value="P:proteolysis"/>
    <property type="evidence" value="ECO:0007669"/>
    <property type="project" value="InterPro"/>
</dbReference>
<dbReference type="GO" id="GO:0051301">
    <property type="term" value="P:cell division"/>
    <property type="evidence" value="ECO:0007669"/>
    <property type="project" value="UniProtKB-KW"/>
</dbReference>
<dbReference type="InterPro" id="IPR037219">
    <property type="entry name" value="Peptidase_M41-like"/>
</dbReference>
<dbReference type="InterPro" id="IPR027417">
    <property type="entry name" value="P-loop_NTPase"/>
</dbReference>
<dbReference type="GO" id="GO:0005524">
    <property type="term" value="F:ATP binding"/>
    <property type="evidence" value="ECO:0007669"/>
    <property type="project" value="InterPro"/>
</dbReference>
<protein>
    <submittedName>
        <fullName evidence="2">Cell division protein</fullName>
    </submittedName>
</protein>
<dbReference type="EMBL" id="KU167098">
    <property type="protein sequence ID" value="AMP43401.1"/>
    <property type="molecule type" value="Genomic_DNA"/>
</dbReference>
<dbReference type="PANTHER" id="PTHR23076:SF37">
    <property type="entry name" value="ATP-DEPENDENT ZINC METALLOPROTEASE FTSH 4, MITOCHONDRIAL"/>
    <property type="match status" value="1"/>
</dbReference>
<dbReference type="InterPro" id="IPR003959">
    <property type="entry name" value="ATPase_AAA_core"/>
</dbReference>
<dbReference type="SMART" id="SM00382">
    <property type="entry name" value="AAA"/>
    <property type="match status" value="1"/>
</dbReference>
<dbReference type="GO" id="GO:0009507">
    <property type="term" value="C:chloroplast"/>
    <property type="evidence" value="ECO:0007669"/>
    <property type="project" value="TreeGrafter"/>
</dbReference>
<reference evidence="2" key="1">
    <citation type="journal article" date="2016" name="PLoS ONE">
        <title>Distinctive Architecture of the Chloroplast Genome in the Chlorodendrophycean Green Algae Scherffelia dubia and Tetraselmis sp. CCMP 881.</title>
        <authorList>
            <person name="Turmel M."/>
            <person name="de Cambiaire J.C."/>
            <person name="Otis C."/>
            <person name="Lemieux C."/>
        </authorList>
    </citation>
    <scope>NUCLEOTIDE SEQUENCE</scope>
</reference>
<dbReference type="Gene3D" id="3.40.50.300">
    <property type="entry name" value="P-loop containing nucleotide triphosphate hydrolases"/>
    <property type="match status" value="1"/>
</dbReference>
<dbReference type="RefSeq" id="YP_009241494.1">
    <property type="nucleotide sequence ID" value="NC_029807.1"/>
</dbReference>
<dbReference type="InterPro" id="IPR003960">
    <property type="entry name" value="ATPase_AAA_CS"/>
</dbReference>
<dbReference type="GeneID" id="27210012"/>
<accession>A0A142BYA9</accession>
<dbReference type="Gene3D" id="1.10.8.60">
    <property type="match status" value="1"/>
</dbReference>
<name>A0A142BYA9_SCHDU</name>
<evidence type="ECO:0000259" key="1">
    <source>
        <dbReference type="SMART" id="SM00382"/>
    </source>
</evidence>
<proteinExistence type="predicted"/>
<dbReference type="SUPFAM" id="SSF140990">
    <property type="entry name" value="FtsH protease domain-like"/>
    <property type="match status" value="1"/>
</dbReference>
<dbReference type="SUPFAM" id="SSF52540">
    <property type="entry name" value="P-loop containing nucleoside triphosphate hydrolases"/>
    <property type="match status" value="1"/>
</dbReference>
<dbReference type="GO" id="GO:0016887">
    <property type="term" value="F:ATP hydrolysis activity"/>
    <property type="evidence" value="ECO:0007669"/>
    <property type="project" value="InterPro"/>
</dbReference>
<dbReference type="Gene3D" id="1.20.58.760">
    <property type="entry name" value="Peptidase M41"/>
    <property type="match status" value="1"/>
</dbReference>
<dbReference type="PROSITE" id="PS00674">
    <property type="entry name" value="AAA"/>
    <property type="match status" value="1"/>
</dbReference>
<gene>
    <name evidence="2" type="primary">ftsH</name>
</gene>